<protein>
    <recommendedName>
        <fullName evidence="1">Reverse transcriptase zinc-binding domain-containing protein</fullName>
    </recommendedName>
</protein>
<name>A0AAW2UH80_9LAMI</name>
<comment type="caution">
    <text evidence="2">The sequence shown here is derived from an EMBL/GenBank/DDBJ whole genome shotgun (WGS) entry which is preliminary data.</text>
</comment>
<dbReference type="Pfam" id="PF13966">
    <property type="entry name" value="zf-RVT"/>
    <property type="match status" value="1"/>
</dbReference>
<evidence type="ECO:0000313" key="2">
    <source>
        <dbReference type="EMBL" id="KAL0416664.1"/>
    </source>
</evidence>
<gene>
    <name evidence="2" type="ORF">Slati_3498300</name>
</gene>
<reference evidence="2" key="2">
    <citation type="journal article" date="2024" name="Plant">
        <title>Genomic evolution and insights into agronomic trait innovations of Sesamum species.</title>
        <authorList>
            <person name="Miao H."/>
            <person name="Wang L."/>
            <person name="Qu L."/>
            <person name="Liu H."/>
            <person name="Sun Y."/>
            <person name="Le M."/>
            <person name="Wang Q."/>
            <person name="Wei S."/>
            <person name="Zheng Y."/>
            <person name="Lin W."/>
            <person name="Duan Y."/>
            <person name="Cao H."/>
            <person name="Xiong S."/>
            <person name="Wang X."/>
            <person name="Wei L."/>
            <person name="Li C."/>
            <person name="Ma Q."/>
            <person name="Ju M."/>
            <person name="Zhao R."/>
            <person name="Li G."/>
            <person name="Mu C."/>
            <person name="Tian Q."/>
            <person name="Mei H."/>
            <person name="Zhang T."/>
            <person name="Gao T."/>
            <person name="Zhang H."/>
        </authorList>
    </citation>
    <scope>NUCLEOTIDE SEQUENCE</scope>
    <source>
        <strain evidence="2">KEN1</strain>
    </source>
</reference>
<proteinExistence type="predicted"/>
<feature type="domain" description="Reverse transcriptase zinc-binding" evidence="1">
    <location>
        <begin position="245"/>
        <end position="314"/>
    </location>
</feature>
<reference evidence="2" key="1">
    <citation type="submission" date="2020-06" db="EMBL/GenBank/DDBJ databases">
        <authorList>
            <person name="Li T."/>
            <person name="Hu X."/>
            <person name="Zhang T."/>
            <person name="Song X."/>
            <person name="Zhang H."/>
            <person name="Dai N."/>
            <person name="Sheng W."/>
            <person name="Hou X."/>
            <person name="Wei L."/>
        </authorList>
    </citation>
    <scope>NUCLEOTIDE SEQUENCE</scope>
    <source>
        <strain evidence="2">KEN1</strain>
        <tissue evidence="2">Leaf</tissue>
    </source>
</reference>
<dbReference type="EMBL" id="JACGWN010000012">
    <property type="protein sequence ID" value="KAL0416664.1"/>
    <property type="molecule type" value="Genomic_DNA"/>
</dbReference>
<accession>A0AAW2UH80</accession>
<dbReference type="InterPro" id="IPR026960">
    <property type="entry name" value="RVT-Znf"/>
</dbReference>
<evidence type="ECO:0000259" key="1">
    <source>
        <dbReference type="Pfam" id="PF13966"/>
    </source>
</evidence>
<organism evidence="2">
    <name type="scientific">Sesamum latifolium</name>
    <dbReference type="NCBI Taxonomy" id="2727402"/>
    <lineage>
        <taxon>Eukaryota</taxon>
        <taxon>Viridiplantae</taxon>
        <taxon>Streptophyta</taxon>
        <taxon>Embryophyta</taxon>
        <taxon>Tracheophyta</taxon>
        <taxon>Spermatophyta</taxon>
        <taxon>Magnoliopsida</taxon>
        <taxon>eudicotyledons</taxon>
        <taxon>Gunneridae</taxon>
        <taxon>Pentapetalae</taxon>
        <taxon>asterids</taxon>
        <taxon>lamiids</taxon>
        <taxon>Lamiales</taxon>
        <taxon>Pedaliaceae</taxon>
        <taxon>Sesamum</taxon>
    </lineage>
</organism>
<sequence length="401" mass="44766">MFTSTHPTADAIDAVVRCLEPRVTTAMNETLYQPFTSDEITRALKHMHPLKSPGPNEAFSGLIHQAESEGVIRGVAIARSAIPASHLLFADNTLIFCQASEEALSRLQIVLADFEATSGHSSVLNTILKHKYFPNNSFFGSRLGASPSYTWKSLWGARDVLAAGMRWRVGDGSSIMIIGHPWIPRFDSFQPICRPVSLPPDSRVASLLTNNKDWNIDLIKKEFFPIDTDIILDIKLGRTAECSSNAQQWDFIWSSKAPLRVILFAWRCALDALPTTSHLKSQGVRLSVVCGSCGLDTEDLLHVLLTCSLARLVWAVSGLPWGSINCIQSNTEWWLREVHRRIGRRDWDLFLTICWSIWKARNQHLFEGAPLDALDIVRQATHVMNNTQSSYGNADSLALVM</sequence>
<dbReference type="AlphaFoldDB" id="A0AAW2UH80"/>